<dbReference type="EMBL" id="JYDQ01003229">
    <property type="protein sequence ID" value="KRY03006.1"/>
    <property type="molecule type" value="Genomic_DNA"/>
</dbReference>
<proteinExistence type="predicted"/>
<protein>
    <submittedName>
        <fullName evidence="1">Uncharacterized protein</fullName>
    </submittedName>
</protein>
<gene>
    <name evidence="1" type="ORF">T12_4222</name>
</gene>
<accession>A0A0V0YRV7</accession>
<keyword evidence="2" id="KW-1185">Reference proteome</keyword>
<comment type="caution">
    <text evidence="1">The sequence shown here is derived from an EMBL/GenBank/DDBJ whole genome shotgun (WGS) entry which is preliminary data.</text>
</comment>
<evidence type="ECO:0000313" key="2">
    <source>
        <dbReference type="Proteomes" id="UP000054783"/>
    </source>
</evidence>
<reference evidence="1 2" key="1">
    <citation type="submission" date="2015-01" db="EMBL/GenBank/DDBJ databases">
        <title>Evolution of Trichinella species and genotypes.</title>
        <authorList>
            <person name="Korhonen P.K."/>
            <person name="Edoardo P."/>
            <person name="Giuseppe L.R."/>
            <person name="Gasser R.B."/>
        </authorList>
    </citation>
    <scope>NUCLEOTIDE SEQUENCE [LARGE SCALE GENOMIC DNA]</scope>
    <source>
        <strain evidence="1">ISS2496</strain>
    </source>
</reference>
<dbReference type="Proteomes" id="UP000054783">
    <property type="component" value="Unassembled WGS sequence"/>
</dbReference>
<evidence type="ECO:0000313" key="1">
    <source>
        <dbReference type="EMBL" id="KRY03006.1"/>
    </source>
</evidence>
<sequence length="44" mass="4967">MDIAGSHPRIRHLPQNCLAEMEITALDQGELKIANNCLRLKNHT</sequence>
<dbReference type="AlphaFoldDB" id="A0A0V0YRV7"/>
<organism evidence="1 2">
    <name type="scientific">Trichinella patagoniensis</name>
    <dbReference type="NCBI Taxonomy" id="990121"/>
    <lineage>
        <taxon>Eukaryota</taxon>
        <taxon>Metazoa</taxon>
        <taxon>Ecdysozoa</taxon>
        <taxon>Nematoda</taxon>
        <taxon>Enoplea</taxon>
        <taxon>Dorylaimia</taxon>
        <taxon>Trichinellida</taxon>
        <taxon>Trichinellidae</taxon>
        <taxon>Trichinella</taxon>
    </lineage>
</organism>
<name>A0A0V0YRV7_9BILA</name>